<dbReference type="Proteomes" id="UP001302719">
    <property type="component" value="Chromosome"/>
</dbReference>
<organism evidence="2 3">
    <name type="scientific">Candidatus Nitrospira allomarina</name>
    <dbReference type="NCBI Taxonomy" id="3020900"/>
    <lineage>
        <taxon>Bacteria</taxon>
        <taxon>Pseudomonadati</taxon>
        <taxon>Nitrospirota</taxon>
        <taxon>Nitrospiria</taxon>
        <taxon>Nitrospirales</taxon>
        <taxon>Nitrospiraceae</taxon>
        <taxon>Nitrospira</taxon>
    </lineage>
</organism>
<dbReference type="KEGG" id="nall:PP769_16500"/>
<gene>
    <name evidence="2" type="ORF">PP769_16500</name>
</gene>
<dbReference type="EMBL" id="CP116967">
    <property type="protein sequence ID" value="WNM57551.1"/>
    <property type="molecule type" value="Genomic_DNA"/>
</dbReference>
<proteinExistence type="predicted"/>
<accession>A0AA96GGY6</accession>
<feature type="region of interest" description="Disordered" evidence="1">
    <location>
        <begin position="64"/>
        <end position="100"/>
    </location>
</feature>
<protein>
    <submittedName>
        <fullName evidence="2">DUF5132 domain-containing protein</fullName>
    </submittedName>
</protein>
<evidence type="ECO:0000313" key="2">
    <source>
        <dbReference type="EMBL" id="WNM57551.1"/>
    </source>
</evidence>
<dbReference type="RefSeq" id="WP_312642145.1">
    <property type="nucleotide sequence ID" value="NZ_CP116967.1"/>
</dbReference>
<evidence type="ECO:0000313" key="3">
    <source>
        <dbReference type="Proteomes" id="UP001302719"/>
    </source>
</evidence>
<evidence type="ECO:0000256" key="1">
    <source>
        <dbReference type="SAM" id="MobiDB-lite"/>
    </source>
</evidence>
<sequence length="100" mass="10547">MPQPDKEDPESTDNSQAGSGPGGISGAFRPLVKELVKAGLIAYETVSEKASGFGKQLNDLVEEARSETIKTPHPASAPEETETKGKARKSGKAKDSHRNA</sequence>
<reference evidence="2 3" key="1">
    <citation type="submission" date="2023-01" db="EMBL/GenBank/DDBJ databases">
        <title>Cultivation and genomic characterization of new, ubiquitous marine nitrite-oxidizing bacteria from the Nitrospirales.</title>
        <authorList>
            <person name="Mueller A.J."/>
            <person name="Daebeler A."/>
            <person name="Herbold C.W."/>
            <person name="Kirkegaard R.H."/>
            <person name="Daims H."/>
        </authorList>
    </citation>
    <scope>NUCLEOTIDE SEQUENCE [LARGE SCALE GENOMIC DNA]</scope>
    <source>
        <strain evidence="2 3">VA</strain>
    </source>
</reference>
<name>A0AA96GGY6_9BACT</name>
<keyword evidence="3" id="KW-1185">Reference proteome</keyword>
<dbReference type="AlphaFoldDB" id="A0AA96GGY6"/>
<feature type="region of interest" description="Disordered" evidence="1">
    <location>
        <begin position="1"/>
        <end position="27"/>
    </location>
</feature>